<dbReference type="RefSeq" id="WP_181880543.1">
    <property type="nucleotide sequence ID" value="NZ_UGTW01000004.1"/>
</dbReference>
<dbReference type="Proteomes" id="UP000254331">
    <property type="component" value="Unassembled WGS sequence"/>
</dbReference>
<evidence type="ECO:0000313" key="1">
    <source>
        <dbReference type="EMBL" id="SUD29797.1"/>
    </source>
</evidence>
<reference evidence="1 2" key="1">
    <citation type="submission" date="2018-06" db="EMBL/GenBank/DDBJ databases">
        <authorList>
            <consortium name="Pathogen Informatics"/>
            <person name="Doyle S."/>
        </authorList>
    </citation>
    <scope>NUCLEOTIDE SEQUENCE [LARGE SCALE GENOMIC DNA]</scope>
    <source>
        <strain evidence="1 2">NCTC10376</strain>
    </source>
</reference>
<proteinExistence type="predicted"/>
<evidence type="ECO:0000313" key="2">
    <source>
        <dbReference type="Proteomes" id="UP000254331"/>
    </source>
</evidence>
<dbReference type="EMBL" id="UGTW01000004">
    <property type="protein sequence ID" value="SUD29797.1"/>
    <property type="molecule type" value="Genomic_DNA"/>
</dbReference>
<accession>A0A379IAA6</accession>
<name>A0A379IAA6_PROVU</name>
<organism evidence="1 2">
    <name type="scientific">Proteus vulgaris</name>
    <dbReference type="NCBI Taxonomy" id="585"/>
    <lineage>
        <taxon>Bacteria</taxon>
        <taxon>Pseudomonadati</taxon>
        <taxon>Pseudomonadota</taxon>
        <taxon>Gammaproteobacteria</taxon>
        <taxon>Enterobacterales</taxon>
        <taxon>Morganellaceae</taxon>
        <taxon>Proteus</taxon>
    </lineage>
</organism>
<protein>
    <submittedName>
        <fullName evidence="1">Uncharacterized protein</fullName>
    </submittedName>
</protein>
<dbReference type="AlphaFoldDB" id="A0A379IAA6"/>
<sequence length="139" mass="15413">MSESKWIEHYRAGAWTVGEVIEAGAAWIVAMDPDHYRLRFFPHRDAETFTVGIDAEWTDEQPGELANYTPSYESGSSDCQPGEVTISDDGLLSVMPRQRSASHVVIRTGWTAQLPPEAVEPIRRAIALAEAKLSREAQA</sequence>
<gene>
    <name evidence="1" type="ORF">NCTC10376_04132</name>
</gene>